<evidence type="ECO:0000313" key="1">
    <source>
        <dbReference type="EMBL" id="EFO28404.1"/>
    </source>
</evidence>
<dbReference type="InParanoid" id="A0A1S0UCL9"/>
<dbReference type="GeneID" id="9937448"/>
<proteinExistence type="predicted"/>
<organism evidence="1">
    <name type="scientific">Loa loa</name>
    <name type="common">Eye worm</name>
    <name type="synonym">Filaria loa</name>
    <dbReference type="NCBI Taxonomy" id="7209"/>
    <lineage>
        <taxon>Eukaryota</taxon>
        <taxon>Metazoa</taxon>
        <taxon>Ecdysozoa</taxon>
        <taxon>Nematoda</taxon>
        <taxon>Chromadorea</taxon>
        <taxon>Rhabditida</taxon>
        <taxon>Spirurina</taxon>
        <taxon>Spiruromorpha</taxon>
        <taxon>Filarioidea</taxon>
        <taxon>Onchocercidae</taxon>
        <taxon>Loa</taxon>
    </lineage>
</organism>
<dbReference type="CTD" id="9937448"/>
<protein>
    <submittedName>
        <fullName evidence="1">Uncharacterized protein</fullName>
    </submittedName>
</protein>
<reference evidence="1" key="1">
    <citation type="submission" date="2012-04" db="EMBL/GenBank/DDBJ databases">
        <title>The Genome Sequence of Loa loa.</title>
        <authorList>
            <consortium name="The Broad Institute Genome Sequencing Platform"/>
            <consortium name="Broad Institute Genome Sequencing Center for Infectious Disease"/>
            <person name="Nutman T.B."/>
            <person name="Fink D.L."/>
            <person name="Russ C."/>
            <person name="Young S."/>
            <person name="Zeng Q."/>
            <person name="Gargeya S."/>
            <person name="Alvarado L."/>
            <person name="Berlin A."/>
            <person name="Chapman S.B."/>
            <person name="Chen Z."/>
            <person name="Freedman E."/>
            <person name="Gellesch M."/>
            <person name="Goldberg J."/>
            <person name="Griggs A."/>
            <person name="Gujja S."/>
            <person name="Heilman E.R."/>
            <person name="Heiman D."/>
            <person name="Howarth C."/>
            <person name="Mehta T."/>
            <person name="Neiman D."/>
            <person name="Pearson M."/>
            <person name="Roberts A."/>
            <person name="Saif S."/>
            <person name="Shea T."/>
            <person name="Shenoy N."/>
            <person name="Sisk P."/>
            <person name="Stolte C."/>
            <person name="Sykes S."/>
            <person name="White J."/>
            <person name="Yandava C."/>
            <person name="Haas B."/>
            <person name="Henn M.R."/>
            <person name="Nusbaum C."/>
            <person name="Birren B."/>
        </authorList>
    </citation>
    <scope>NUCLEOTIDE SEQUENCE [LARGE SCALE GENOMIC DNA]</scope>
</reference>
<dbReference type="EMBL" id="JH712077">
    <property type="protein sequence ID" value="EFO28404.1"/>
    <property type="molecule type" value="Genomic_DNA"/>
</dbReference>
<gene>
    <name evidence="1" type="ORF">LOAG_00093</name>
</gene>
<dbReference type="AlphaFoldDB" id="A0A1S0UCL9"/>
<dbReference type="RefSeq" id="XP_003135682.1">
    <property type="nucleotide sequence ID" value="XM_003135634.1"/>
</dbReference>
<accession>A0A1S0UCL9</accession>
<sequence>MADWKYRGLHGLCQCRYETSEVPYKSLNVVHDDLMSSALLDFLCCATEEIRSQDNEGMYEVTKLSGLMSKNFSLRITFLRGGIVLEVPSGEESTARIITGENDEADTYY</sequence>
<dbReference type="KEGG" id="loa:LOAG_00093"/>
<name>A0A1S0UCL9_LOALO</name>